<reference evidence="1" key="1">
    <citation type="submission" date="2018-05" db="EMBL/GenBank/DDBJ databases">
        <authorList>
            <person name="Lanie J.A."/>
            <person name="Ng W.-L."/>
            <person name="Kazmierczak K.M."/>
            <person name="Andrzejewski T.M."/>
            <person name="Davidsen T.M."/>
            <person name="Wayne K.J."/>
            <person name="Tettelin H."/>
            <person name="Glass J.I."/>
            <person name="Rusch D."/>
            <person name="Podicherti R."/>
            <person name="Tsui H.-C.T."/>
            <person name="Winkler M.E."/>
        </authorList>
    </citation>
    <scope>NUCLEOTIDE SEQUENCE</scope>
</reference>
<protein>
    <recommendedName>
        <fullName evidence="2">Amidohydrolase-related domain-containing protein</fullName>
    </recommendedName>
</protein>
<dbReference type="InterPro" id="IPR020043">
    <property type="entry name" value="Deacetylase_Atu3266-like"/>
</dbReference>
<dbReference type="SUPFAM" id="SSF51338">
    <property type="entry name" value="Composite domain of metallo-dependent hydrolases"/>
    <property type="match status" value="1"/>
</dbReference>
<gene>
    <name evidence="1" type="ORF">METZ01_LOCUS302533</name>
</gene>
<name>A0A382MLH3_9ZZZZ</name>
<feature type="non-terminal residue" evidence="1">
    <location>
        <position position="330"/>
    </location>
</feature>
<dbReference type="GO" id="GO:0019213">
    <property type="term" value="F:deacetylase activity"/>
    <property type="evidence" value="ECO:0007669"/>
    <property type="project" value="InterPro"/>
</dbReference>
<dbReference type="PANTHER" id="PTHR42717:SF1">
    <property type="entry name" value="IMIDAZOLONEPROPIONASE AND RELATED AMIDOHYDROLASES"/>
    <property type="match status" value="1"/>
</dbReference>
<organism evidence="1">
    <name type="scientific">marine metagenome</name>
    <dbReference type="NCBI Taxonomy" id="408172"/>
    <lineage>
        <taxon>unclassified sequences</taxon>
        <taxon>metagenomes</taxon>
        <taxon>ecological metagenomes</taxon>
    </lineage>
</organism>
<evidence type="ECO:0008006" key="2">
    <source>
        <dbReference type="Google" id="ProtNLM"/>
    </source>
</evidence>
<dbReference type="SUPFAM" id="SSF51556">
    <property type="entry name" value="Metallo-dependent hydrolases"/>
    <property type="match status" value="1"/>
</dbReference>
<accession>A0A382MLH3</accession>
<dbReference type="Gene3D" id="2.30.40.10">
    <property type="entry name" value="Urease, subunit C, domain 1"/>
    <property type="match status" value="1"/>
</dbReference>
<dbReference type="Gene3D" id="3.20.20.140">
    <property type="entry name" value="Metal-dependent hydrolases"/>
    <property type="match status" value="1"/>
</dbReference>
<dbReference type="InterPro" id="IPR011059">
    <property type="entry name" value="Metal-dep_hydrolase_composite"/>
</dbReference>
<dbReference type="InterPro" id="IPR032466">
    <property type="entry name" value="Metal_Hydrolase"/>
</dbReference>
<dbReference type="PANTHER" id="PTHR42717">
    <property type="entry name" value="DIHYDROOROTASE-RELATED"/>
    <property type="match status" value="1"/>
</dbReference>
<sequence length="330" mass="36703">MNYDLLLKGGHVIDPKNSIDETRDVAISKGKIAAVDSSIPVDQAAKVIDMTGLYVMPGLVDIHTHMFASSGFRNAWAGDRSVLPDGFSFRSGVTTMVDTGSAGWRFFEDFRYRVIDRFDTRKFAFLNIVGCGMVSNDMEQNQADMDVGRAVAMGKEHDDVIVGMKTAHYCGTEWISVDRMLEAGRKLGKPSMVDFGLFPKERPYYELVTERMSAGDITTHMYLGDVPWVDADGKLLRYLYKARERGIIFDVGHGGGSFCWRNAIPSIEQGFYPDSISTDLHTSCMNDEMQDMTNVMSKFLAIGLPLQEIVKESTINPANEIGHPELGHLS</sequence>
<proteinExistence type="predicted"/>
<dbReference type="EMBL" id="UINC01094442">
    <property type="protein sequence ID" value="SVC49679.1"/>
    <property type="molecule type" value="Genomic_DNA"/>
</dbReference>
<dbReference type="AlphaFoldDB" id="A0A382MLH3"/>
<evidence type="ECO:0000313" key="1">
    <source>
        <dbReference type="EMBL" id="SVC49679.1"/>
    </source>
</evidence>
<dbReference type="GO" id="GO:0016810">
    <property type="term" value="F:hydrolase activity, acting on carbon-nitrogen (but not peptide) bonds"/>
    <property type="evidence" value="ECO:0007669"/>
    <property type="project" value="InterPro"/>
</dbReference>